<name>B2KAY6_ELUMP</name>
<dbReference type="InterPro" id="IPR033175">
    <property type="entry name" value="PSD-A"/>
</dbReference>
<dbReference type="PANTHER" id="PTHR35809">
    <property type="entry name" value="ARCHAETIDYLSERINE DECARBOXYLASE PROENZYME-RELATED"/>
    <property type="match status" value="1"/>
</dbReference>
<evidence type="ECO:0000256" key="7">
    <source>
        <dbReference type="ARBA" id="ARBA00023209"/>
    </source>
</evidence>
<keyword evidence="10" id="KW-0670">Pyruvate</keyword>
<keyword evidence="4" id="KW-0443">Lipid metabolism</keyword>
<evidence type="ECO:0000256" key="3">
    <source>
        <dbReference type="ARBA" id="ARBA00022793"/>
    </source>
</evidence>
<gene>
    <name evidence="12" type="ordered locus">Emin_0116</name>
</gene>
<organism evidence="12 13">
    <name type="scientific">Elusimicrobium minutum (strain Pei191)</name>
    <dbReference type="NCBI Taxonomy" id="445932"/>
    <lineage>
        <taxon>Bacteria</taxon>
        <taxon>Pseudomonadati</taxon>
        <taxon>Elusimicrobiota</taxon>
        <taxon>Elusimicrobia</taxon>
        <taxon>Elusimicrobiales</taxon>
        <taxon>Elusimicrobiaceae</taxon>
        <taxon>Elusimicrobium</taxon>
    </lineage>
</organism>
<evidence type="ECO:0000256" key="9">
    <source>
        <dbReference type="ARBA" id="ARBA00023264"/>
    </source>
</evidence>
<evidence type="ECO:0000256" key="1">
    <source>
        <dbReference type="ARBA" id="ARBA00022475"/>
    </source>
</evidence>
<evidence type="ECO:0000256" key="11">
    <source>
        <dbReference type="SAM" id="Phobius"/>
    </source>
</evidence>
<sequence length="222" mass="24660">MFEDFKNTVGQAFGWVFTVLPEARIPVLLIAIAGALLGWFLWCWLGIIVLAFAVFCAFFFRSPERNTVFSKDEIACPADGTVMSVKTEEDPNVVVIRIFLSIFNVHVQRATMSGTVEDVVYTQGGFLFANNPDADKNERNLIKLSKNYKFAHIEQITGAIARRIICNVKKGDELTIGQLVGHIRFGSQVAVYLPKDAVRVLVKEGQKVEGGVTVLGLWHQAP</sequence>
<evidence type="ECO:0000256" key="6">
    <source>
        <dbReference type="ARBA" id="ARBA00023145"/>
    </source>
</evidence>
<keyword evidence="11" id="KW-0812">Transmembrane</keyword>
<protein>
    <submittedName>
        <fullName evidence="12">Putative phosphatidylserine decarboxylase</fullName>
    </submittedName>
</protein>
<accession>B2KAY6</accession>
<dbReference type="Pfam" id="PF02666">
    <property type="entry name" value="PS_Dcarbxylase"/>
    <property type="match status" value="1"/>
</dbReference>
<dbReference type="AlphaFoldDB" id="B2KAY6"/>
<dbReference type="PANTHER" id="PTHR35809:SF1">
    <property type="entry name" value="ARCHAETIDYLSERINE DECARBOXYLASE PROENZYME-RELATED"/>
    <property type="match status" value="1"/>
</dbReference>
<keyword evidence="8" id="KW-0456">Lyase</keyword>
<dbReference type="RefSeq" id="WP_012414297.1">
    <property type="nucleotide sequence ID" value="NC_010644.1"/>
</dbReference>
<dbReference type="STRING" id="445932.Emin_0116"/>
<dbReference type="InterPro" id="IPR003817">
    <property type="entry name" value="PS_Dcarbxylase"/>
</dbReference>
<evidence type="ECO:0000256" key="2">
    <source>
        <dbReference type="ARBA" id="ARBA00022516"/>
    </source>
</evidence>
<proteinExistence type="predicted"/>
<keyword evidence="13" id="KW-1185">Reference proteome</keyword>
<dbReference type="GO" id="GO:0008654">
    <property type="term" value="P:phospholipid biosynthetic process"/>
    <property type="evidence" value="ECO:0007669"/>
    <property type="project" value="UniProtKB-KW"/>
</dbReference>
<dbReference type="KEGG" id="emi:Emin_0116"/>
<keyword evidence="1" id="KW-1003">Cell membrane</keyword>
<evidence type="ECO:0000256" key="4">
    <source>
        <dbReference type="ARBA" id="ARBA00023098"/>
    </source>
</evidence>
<dbReference type="HOGENOM" id="CLU_072492_0_0_0"/>
<feature type="transmembrane region" description="Helical" evidence="11">
    <location>
        <begin position="12"/>
        <end position="33"/>
    </location>
</feature>
<keyword evidence="11" id="KW-1133">Transmembrane helix</keyword>
<evidence type="ECO:0000256" key="10">
    <source>
        <dbReference type="ARBA" id="ARBA00023317"/>
    </source>
</evidence>
<dbReference type="GO" id="GO:0004609">
    <property type="term" value="F:phosphatidylserine decarboxylase activity"/>
    <property type="evidence" value="ECO:0007669"/>
    <property type="project" value="InterPro"/>
</dbReference>
<keyword evidence="6" id="KW-0865">Zymogen</keyword>
<dbReference type="EMBL" id="CP001055">
    <property type="protein sequence ID" value="ACC97682.1"/>
    <property type="molecule type" value="Genomic_DNA"/>
</dbReference>
<dbReference type="Proteomes" id="UP000001029">
    <property type="component" value="Chromosome"/>
</dbReference>
<keyword evidence="9" id="KW-1208">Phospholipid metabolism</keyword>
<evidence type="ECO:0000256" key="5">
    <source>
        <dbReference type="ARBA" id="ARBA00023136"/>
    </source>
</evidence>
<feature type="transmembrane region" description="Helical" evidence="11">
    <location>
        <begin position="39"/>
        <end position="60"/>
    </location>
</feature>
<evidence type="ECO:0000313" key="13">
    <source>
        <dbReference type="Proteomes" id="UP000001029"/>
    </source>
</evidence>
<keyword evidence="2" id="KW-0444">Lipid biosynthesis</keyword>
<dbReference type="OrthoDB" id="9790893at2"/>
<reference evidence="12 13" key="1">
    <citation type="journal article" date="2009" name="Appl. Environ. Microbiol.">
        <title>Genomic analysis of 'Elusimicrobium minutum,' the first cultivated representative of the phylum 'Elusimicrobia' (formerly termite group 1).</title>
        <authorList>
            <person name="Herlemann D.P.R."/>
            <person name="Geissinger O."/>
            <person name="Ikeda-Ohtsubo W."/>
            <person name="Kunin V."/>
            <person name="Sun H."/>
            <person name="Lapidus A."/>
            <person name="Hugenholtz P."/>
            <person name="Brune A."/>
        </authorList>
    </citation>
    <scope>NUCLEOTIDE SEQUENCE [LARGE SCALE GENOMIC DNA]</scope>
    <source>
        <strain evidence="12 13">Pei191</strain>
    </source>
</reference>
<keyword evidence="3" id="KW-0210">Decarboxylase</keyword>
<evidence type="ECO:0000256" key="8">
    <source>
        <dbReference type="ARBA" id="ARBA00023239"/>
    </source>
</evidence>
<keyword evidence="7" id="KW-0594">Phospholipid biosynthesis</keyword>
<evidence type="ECO:0000313" key="12">
    <source>
        <dbReference type="EMBL" id="ACC97682.1"/>
    </source>
</evidence>
<keyword evidence="5 11" id="KW-0472">Membrane</keyword>